<dbReference type="GeneTree" id="ENSGT00950000183008"/>
<evidence type="ECO:0000256" key="14">
    <source>
        <dbReference type="ARBA" id="ARBA00079691"/>
    </source>
</evidence>
<feature type="region of interest" description="Disordered" evidence="17">
    <location>
        <begin position="838"/>
        <end position="863"/>
    </location>
</feature>
<dbReference type="GO" id="GO:1901490">
    <property type="term" value="P:regulation of lymphangiogenesis"/>
    <property type="evidence" value="ECO:0007669"/>
    <property type="project" value="Ensembl"/>
</dbReference>
<protein>
    <recommendedName>
        <fullName evidence="13">Breast cancer anti-estrogen resistance protein 1</fullName>
    </recommendedName>
    <alternativeName>
        <fullName evidence="14">CRK-associated substrate</fullName>
    </alternativeName>
    <alternativeName>
        <fullName evidence="15">p130cas</fullName>
    </alternativeName>
</protein>
<dbReference type="GO" id="GO:0005737">
    <property type="term" value="C:cytoplasm"/>
    <property type="evidence" value="ECO:0007669"/>
    <property type="project" value="UniProtKB-SubCell"/>
</dbReference>
<dbReference type="GO" id="GO:0017124">
    <property type="term" value="F:SH3 domain binding"/>
    <property type="evidence" value="ECO:0007669"/>
    <property type="project" value="UniProtKB-KW"/>
</dbReference>
<dbReference type="PRINTS" id="PR00452">
    <property type="entry name" value="SH3DOMAIN"/>
</dbReference>
<evidence type="ECO:0000256" key="15">
    <source>
        <dbReference type="ARBA" id="ARBA00081467"/>
    </source>
</evidence>
<evidence type="ECO:0000313" key="20">
    <source>
        <dbReference type="Ensembl" id="ENSFHEP00000029086.1"/>
    </source>
</evidence>
<keyword evidence="8" id="KW-0130">Cell adhesion</keyword>
<evidence type="ECO:0000256" key="7">
    <source>
        <dbReference type="ARBA" id="ARBA00022553"/>
    </source>
</evidence>
<dbReference type="GO" id="GO:0007169">
    <property type="term" value="P:cell surface receptor protein tyrosine kinase signaling pathway"/>
    <property type="evidence" value="ECO:0007669"/>
    <property type="project" value="UniProtKB-ARBA"/>
</dbReference>
<evidence type="ECO:0000256" key="4">
    <source>
        <dbReference type="ARBA" id="ARBA00007848"/>
    </source>
</evidence>
<keyword evidence="10" id="KW-0007">Acetylation</keyword>
<evidence type="ECO:0000256" key="11">
    <source>
        <dbReference type="ARBA" id="ARBA00023036"/>
    </source>
</evidence>
<evidence type="ECO:0000256" key="12">
    <source>
        <dbReference type="ARBA" id="ARBA00023273"/>
    </source>
</evidence>
<dbReference type="InterPro" id="IPR038319">
    <property type="entry name" value="Serine_rich_sf"/>
</dbReference>
<feature type="chain" id="PRO_5018674171" description="Breast cancer anti-estrogen resistance protein 1" evidence="18">
    <location>
        <begin position="18"/>
        <end position="999"/>
    </location>
</feature>
<evidence type="ECO:0000256" key="17">
    <source>
        <dbReference type="SAM" id="MobiDB-lite"/>
    </source>
</evidence>
<dbReference type="Gene3D" id="1.20.120.830">
    <property type="entry name" value="Serine-rich domain"/>
    <property type="match status" value="1"/>
</dbReference>
<keyword evidence="12" id="KW-0966">Cell projection</keyword>
<dbReference type="Gene3D" id="1.20.120.230">
    <property type="entry name" value="Alpha-catenin/vinculin-like"/>
    <property type="match status" value="1"/>
</dbReference>
<dbReference type="FunFam" id="2.30.30.40:FF:000009">
    <property type="entry name" value="Breast cancer anti-estrogen resistance 1"/>
    <property type="match status" value="1"/>
</dbReference>
<name>A0A3Q2QNF5_FUNHE</name>
<keyword evidence="5 16" id="KW-0728">SH3 domain</keyword>
<feature type="compositionally biased region" description="Low complexity" evidence="17">
    <location>
        <begin position="517"/>
        <end position="535"/>
    </location>
</feature>
<organism evidence="20 21">
    <name type="scientific">Fundulus heteroclitus</name>
    <name type="common">Killifish</name>
    <name type="synonym">Mummichog</name>
    <dbReference type="NCBI Taxonomy" id="8078"/>
    <lineage>
        <taxon>Eukaryota</taxon>
        <taxon>Metazoa</taxon>
        <taxon>Chordata</taxon>
        <taxon>Craniata</taxon>
        <taxon>Vertebrata</taxon>
        <taxon>Euteleostomi</taxon>
        <taxon>Actinopterygii</taxon>
        <taxon>Neopterygii</taxon>
        <taxon>Teleostei</taxon>
        <taxon>Neoteleostei</taxon>
        <taxon>Acanthomorphata</taxon>
        <taxon>Ovalentaria</taxon>
        <taxon>Atherinomorphae</taxon>
        <taxon>Cyprinodontiformes</taxon>
        <taxon>Fundulidae</taxon>
        <taxon>Fundulus</taxon>
    </lineage>
</organism>
<keyword evidence="18" id="KW-0732">Signal</keyword>
<feature type="region of interest" description="Disordered" evidence="17">
    <location>
        <begin position="469"/>
        <end position="489"/>
    </location>
</feature>
<dbReference type="Pfam" id="PF14604">
    <property type="entry name" value="SH3_9"/>
    <property type="match status" value="1"/>
</dbReference>
<dbReference type="Pfam" id="PF08824">
    <property type="entry name" value="Serine_rich"/>
    <property type="match status" value="1"/>
</dbReference>
<feature type="domain" description="SH3" evidence="19">
    <location>
        <begin position="51"/>
        <end position="113"/>
    </location>
</feature>
<dbReference type="InterPro" id="IPR035745">
    <property type="entry name" value="BCAR1_SH3"/>
</dbReference>
<evidence type="ECO:0000256" key="1">
    <source>
        <dbReference type="ARBA" id="ARBA00004246"/>
    </source>
</evidence>
<dbReference type="InterPro" id="IPR036028">
    <property type="entry name" value="SH3-like_dom_sf"/>
</dbReference>
<keyword evidence="9" id="KW-0965">Cell junction</keyword>
<evidence type="ECO:0000256" key="10">
    <source>
        <dbReference type="ARBA" id="ARBA00022990"/>
    </source>
</evidence>
<reference evidence="20" key="2">
    <citation type="submission" date="2025-09" db="UniProtKB">
        <authorList>
            <consortium name="Ensembl"/>
        </authorList>
    </citation>
    <scope>IDENTIFICATION</scope>
</reference>
<dbReference type="SMART" id="SM00326">
    <property type="entry name" value="SH3"/>
    <property type="match status" value="1"/>
</dbReference>
<comment type="subcellular location">
    <subcellularLocation>
        <location evidence="1">Cell junction</location>
        <location evidence="1">Focal adhesion</location>
    </subcellularLocation>
    <subcellularLocation>
        <location evidence="2">Cell projection</location>
        <location evidence="2">Axon</location>
    </subcellularLocation>
    <subcellularLocation>
        <location evidence="3">Cytoplasm</location>
    </subcellularLocation>
</comment>
<dbReference type="FunFam" id="1.20.120.830:FF:000001">
    <property type="entry name" value="BCAR1 scaffold protein, Cas family member"/>
    <property type="match status" value="1"/>
</dbReference>
<dbReference type="InterPro" id="IPR021901">
    <property type="entry name" value="CAS_C"/>
</dbReference>
<dbReference type="Gene3D" id="2.30.30.40">
    <property type="entry name" value="SH3 Domains"/>
    <property type="match status" value="1"/>
</dbReference>
<dbReference type="Pfam" id="PF12026">
    <property type="entry name" value="CAS_C"/>
    <property type="match status" value="1"/>
</dbReference>
<feature type="compositionally biased region" description="Basic and acidic residues" evidence="17">
    <location>
        <begin position="474"/>
        <end position="488"/>
    </location>
</feature>
<evidence type="ECO:0000256" key="16">
    <source>
        <dbReference type="PROSITE-ProRule" id="PRU00192"/>
    </source>
</evidence>
<dbReference type="Ensembl" id="ENSFHET00000019337.1">
    <property type="protein sequence ID" value="ENSFHEP00000029086.1"/>
    <property type="gene ID" value="ENSFHEG00000013613.1"/>
</dbReference>
<dbReference type="GO" id="GO:0005925">
    <property type="term" value="C:focal adhesion"/>
    <property type="evidence" value="ECO:0007669"/>
    <property type="project" value="UniProtKB-SubCell"/>
</dbReference>
<keyword evidence="21" id="KW-1185">Reference proteome</keyword>
<keyword evidence="6" id="KW-0963">Cytoplasm</keyword>
<feature type="compositionally biased region" description="Polar residues" evidence="17">
    <location>
        <begin position="852"/>
        <end position="863"/>
    </location>
</feature>
<feature type="compositionally biased region" description="Polar residues" evidence="17">
    <location>
        <begin position="172"/>
        <end position="193"/>
    </location>
</feature>
<dbReference type="PANTHER" id="PTHR10654">
    <property type="entry name" value="CAS SCAFFOLDING PROTEIN"/>
    <property type="match status" value="1"/>
</dbReference>
<evidence type="ECO:0000313" key="21">
    <source>
        <dbReference type="Proteomes" id="UP000265000"/>
    </source>
</evidence>
<dbReference type="PROSITE" id="PS50002">
    <property type="entry name" value="SH3"/>
    <property type="match status" value="1"/>
</dbReference>
<feature type="region of interest" description="Disordered" evidence="17">
    <location>
        <begin position="735"/>
        <end position="765"/>
    </location>
</feature>
<dbReference type="InterPro" id="IPR037362">
    <property type="entry name" value="CAS_fam"/>
</dbReference>
<evidence type="ECO:0000256" key="5">
    <source>
        <dbReference type="ARBA" id="ARBA00022443"/>
    </source>
</evidence>
<proteinExistence type="inferred from homology"/>
<dbReference type="GO" id="GO:1903670">
    <property type="term" value="P:regulation of sprouting angiogenesis"/>
    <property type="evidence" value="ECO:0007669"/>
    <property type="project" value="Ensembl"/>
</dbReference>
<dbReference type="PANTHER" id="PTHR10654:SF15">
    <property type="entry name" value="BREAST CANCER ANTI-ESTROGEN RESISTANCE PROTEIN 1"/>
    <property type="match status" value="1"/>
</dbReference>
<dbReference type="Proteomes" id="UP000265000">
    <property type="component" value="Unplaced"/>
</dbReference>
<feature type="region of interest" description="Disordered" evidence="17">
    <location>
        <begin position="152"/>
        <end position="236"/>
    </location>
</feature>
<sequence>MGVFYVLWTFPFLQVLCRMFDCLRGAPQVESPANQFGSFLSPPLLLRSHLMLNVLAKALYDNVAESPDELSFRKGDILTVMERDTQGLDGWWLCSLHGRQGIVPGNRLKILVGMYDSKQQQQVTPTTPDPAVSCPTSQVQRPLLTQSAYAQPTPAISTPSAPGYTNKPPPSVQYTSMHPAYSTSNPAQPNTDSVYMMPPSHGPKVSSQCLYQVPPGPSGSSAHAQPGPPKKTSALGHRPFELSAQDIYQVPPSIGQATTSAGVTATGQDVYQVPPSWESSTKPLGKVIVPTRVGQVYVYDTVKADKDEYDVPPRHQPSAQQDIYDVPPTRQQYSTQVYDTPPMVVKGPSSGQGIYDTPAITDKNPQQTVYDFPPSVSKDVPDGQLIREDTYDVPPHFAKLKHKVPVTPGKFQHNNVSDDDEPPIPEDVYDVPPPIMTEKHHQGERGAASQATQEIYDIPAALRAGSLTSQDVYDFPREREDRRGERGDQYVYDVPPQVVRDAQSGAEELTVSFKRLSASSTGSTRSNHSSSSLDTVPVRDTPSVPASGSVQGKPLMLDLDQAMERLSRLQQAVESSVSLMMSFITGNWRSPAQLEGNLIAIHQAADRVRATVRDFLEFARGAVSNAAQATDRSLQTKLSRQVGKMEDVFHSLIRHSQSLESVSWSPTALSTPPSGGDDLDRLIMTARGIPDDAKQLASFLHGNASLLFKRTTRQQQQLPLPPIPGEISGHMTGSGSGTYQGGEKVHIQSRPLPSPPKFTATEDEDGMDRPYEVTEEGWMEDYDYVHLQGKEEFEKNQRQLLEKGNIIRHNKTQLEQQQIKQFERLELEVSRPINNDMTGWVPPSHHPLANKLSKSSPGEPTSSKLCHGDRQLLLFYQEQCEQNITTVTNAIDAFFTAVNSNQPPKIFVAHSKFVILSAHKLVFIGDTLSRQAKSPEVRSRVAQSSNTLCEKLKDIVISTKTAALQYPCPGAAKEMTERVKELAGCTQQFRMVLGQLLLM</sequence>
<dbReference type="STRING" id="8078.ENSFHEP00000029086"/>
<dbReference type="CDD" id="cd12001">
    <property type="entry name" value="SH3_BCAR1"/>
    <property type="match status" value="1"/>
</dbReference>
<keyword evidence="7" id="KW-0597">Phosphoprotein</keyword>
<dbReference type="InterPro" id="IPR014928">
    <property type="entry name" value="Serine_rich_dom"/>
</dbReference>
<dbReference type="InterPro" id="IPR001452">
    <property type="entry name" value="SH3_domain"/>
</dbReference>
<evidence type="ECO:0000256" key="2">
    <source>
        <dbReference type="ARBA" id="ARBA00004489"/>
    </source>
</evidence>
<evidence type="ECO:0000259" key="19">
    <source>
        <dbReference type="PROSITE" id="PS50002"/>
    </source>
</evidence>
<keyword evidence="11" id="KW-0729">SH3-binding</keyword>
<evidence type="ECO:0000256" key="8">
    <source>
        <dbReference type="ARBA" id="ARBA00022889"/>
    </source>
</evidence>
<feature type="region of interest" description="Disordered" evidence="17">
    <location>
        <begin position="516"/>
        <end position="552"/>
    </location>
</feature>
<dbReference type="GO" id="GO:0030424">
    <property type="term" value="C:axon"/>
    <property type="evidence" value="ECO:0007669"/>
    <property type="project" value="UniProtKB-SubCell"/>
</dbReference>
<comment type="similarity">
    <text evidence="4">Belongs to the CAS family.</text>
</comment>
<evidence type="ECO:0000256" key="18">
    <source>
        <dbReference type="SAM" id="SignalP"/>
    </source>
</evidence>
<evidence type="ECO:0000256" key="13">
    <source>
        <dbReference type="ARBA" id="ARBA00072413"/>
    </source>
</evidence>
<feature type="signal peptide" evidence="18">
    <location>
        <begin position="1"/>
        <end position="17"/>
    </location>
</feature>
<evidence type="ECO:0000256" key="9">
    <source>
        <dbReference type="ARBA" id="ARBA00022949"/>
    </source>
</evidence>
<dbReference type="FunFam" id="1.20.120.230:FF:000001">
    <property type="entry name" value="Breast cancer anti-estrogen resistance 1"/>
    <property type="match status" value="1"/>
</dbReference>
<evidence type="ECO:0000256" key="3">
    <source>
        <dbReference type="ARBA" id="ARBA00004496"/>
    </source>
</evidence>
<dbReference type="CDD" id="cd11552">
    <property type="entry name" value="Serine_rich_BCAR1"/>
    <property type="match status" value="1"/>
</dbReference>
<dbReference type="GO" id="GO:0016477">
    <property type="term" value="P:cell migration"/>
    <property type="evidence" value="ECO:0007669"/>
    <property type="project" value="TreeGrafter"/>
</dbReference>
<evidence type="ECO:0000256" key="6">
    <source>
        <dbReference type="ARBA" id="ARBA00022490"/>
    </source>
</evidence>
<dbReference type="GO" id="GO:0005886">
    <property type="term" value="C:plasma membrane"/>
    <property type="evidence" value="ECO:0007669"/>
    <property type="project" value="TreeGrafter"/>
</dbReference>
<accession>A0A3Q2QNF5</accession>
<dbReference type="AlphaFoldDB" id="A0A3Q2QNF5"/>
<dbReference type="SUPFAM" id="SSF50044">
    <property type="entry name" value="SH3-domain"/>
    <property type="match status" value="1"/>
</dbReference>
<dbReference type="GO" id="GO:0007155">
    <property type="term" value="P:cell adhesion"/>
    <property type="evidence" value="ECO:0007669"/>
    <property type="project" value="UniProtKB-KW"/>
</dbReference>
<reference evidence="20" key="1">
    <citation type="submission" date="2025-08" db="UniProtKB">
        <authorList>
            <consortium name="Ensembl"/>
        </authorList>
    </citation>
    <scope>IDENTIFICATION</scope>
</reference>